<comment type="caution">
    <text evidence="15">The sequence shown here is derived from an EMBL/GenBank/DDBJ whole genome shotgun (WGS) entry which is preliminary data.</text>
</comment>
<feature type="domain" description="Helicase ATP-binding" evidence="13">
    <location>
        <begin position="226"/>
        <end position="394"/>
    </location>
</feature>
<evidence type="ECO:0000256" key="8">
    <source>
        <dbReference type="ARBA" id="ARBA00022840"/>
    </source>
</evidence>
<feature type="binding site" evidence="12">
    <location>
        <position position="455"/>
    </location>
    <ligand>
        <name>Zn(2+)</name>
        <dbReference type="ChEBI" id="CHEBI:29105"/>
        <label>1</label>
    </ligand>
</feature>
<dbReference type="SMART" id="SM00487">
    <property type="entry name" value="DEXDc"/>
    <property type="match status" value="1"/>
</dbReference>
<evidence type="ECO:0000259" key="13">
    <source>
        <dbReference type="PROSITE" id="PS51192"/>
    </source>
</evidence>
<dbReference type="PANTHER" id="PTHR30580">
    <property type="entry name" value="PRIMOSOMAL PROTEIN N"/>
    <property type="match status" value="1"/>
</dbReference>
<dbReference type="Gene3D" id="3.40.50.300">
    <property type="entry name" value="P-loop containing nucleotide triphosphate hydrolases"/>
    <property type="match status" value="2"/>
</dbReference>
<organism evidence="15 16">
    <name type="scientific">Candidatus Limenecus avicola</name>
    <dbReference type="NCBI Taxonomy" id="2840847"/>
    <lineage>
        <taxon>Bacteria</taxon>
        <taxon>Bacillati</taxon>
        <taxon>Bacillota</taxon>
        <taxon>Clostridia</taxon>
        <taxon>Eubacteriales</taxon>
        <taxon>Clostridiaceae</taxon>
        <taxon>Clostridiaceae incertae sedis</taxon>
        <taxon>Candidatus Limenecus</taxon>
    </lineage>
</organism>
<dbReference type="InterPro" id="IPR040498">
    <property type="entry name" value="PriA_CRR"/>
</dbReference>
<proteinExistence type="inferred from homology"/>
<feature type="binding site" evidence="12">
    <location>
        <position position="485"/>
    </location>
    <ligand>
        <name>Zn(2+)</name>
        <dbReference type="ChEBI" id="CHEBI:29105"/>
        <label>2</label>
    </ligand>
</feature>
<dbReference type="GO" id="GO:0006269">
    <property type="term" value="P:DNA replication, synthesis of primer"/>
    <property type="evidence" value="ECO:0007669"/>
    <property type="project" value="UniProtKB-KW"/>
</dbReference>
<comment type="subunit">
    <text evidence="12">Component of the replication restart primosome.</text>
</comment>
<keyword evidence="4 12" id="KW-0547">Nucleotide-binding</keyword>
<feature type="binding site" evidence="12">
    <location>
        <position position="464"/>
    </location>
    <ligand>
        <name>Zn(2+)</name>
        <dbReference type="ChEBI" id="CHEBI:29105"/>
        <label>2</label>
    </ligand>
</feature>
<dbReference type="PROSITE" id="PS51192">
    <property type="entry name" value="HELICASE_ATP_BIND_1"/>
    <property type="match status" value="1"/>
</dbReference>
<comment type="cofactor">
    <cofactor evidence="12">
        <name>Zn(2+)</name>
        <dbReference type="ChEBI" id="CHEBI:29105"/>
    </cofactor>
    <text evidence="12">Binds 2 zinc ions per subunit.</text>
</comment>
<keyword evidence="6 12" id="KW-0347">Helicase</keyword>
<dbReference type="FunFam" id="3.40.50.300:FF:000489">
    <property type="entry name" value="Primosome assembly protein PriA"/>
    <property type="match status" value="1"/>
</dbReference>
<keyword evidence="8 12" id="KW-0067">ATP-binding</keyword>
<evidence type="ECO:0000256" key="2">
    <source>
        <dbReference type="ARBA" id="ARBA00022705"/>
    </source>
</evidence>
<comment type="catalytic activity">
    <reaction evidence="12">
        <text>Couples ATP hydrolysis with the unwinding of duplex DNA by translocating in the 3'-5' direction.</text>
        <dbReference type="EC" id="5.6.2.4"/>
    </reaction>
</comment>
<evidence type="ECO:0000259" key="14">
    <source>
        <dbReference type="PROSITE" id="PS51194"/>
    </source>
</evidence>
<dbReference type="PANTHER" id="PTHR30580:SF0">
    <property type="entry name" value="PRIMOSOMAL PROTEIN N"/>
    <property type="match status" value="1"/>
</dbReference>
<dbReference type="InterPro" id="IPR005259">
    <property type="entry name" value="PriA"/>
</dbReference>
<dbReference type="InterPro" id="IPR041236">
    <property type="entry name" value="PriA_C"/>
</dbReference>
<dbReference type="GO" id="GO:0016787">
    <property type="term" value="F:hydrolase activity"/>
    <property type="evidence" value="ECO:0007669"/>
    <property type="project" value="UniProtKB-KW"/>
</dbReference>
<dbReference type="EC" id="5.6.2.4" evidence="12"/>
<dbReference type="InterPro" id="IPR014001">
    <property type="entry name" value="Helicase_ATP-bd"/>
</dbReference>
<gene>
    <name evidence="12 15" type="primary">priA</name>
    <name evidence="15" type="ORF">IAD26_02895</name>
</gene>
<keyword evidence="1 12" id="KW-0639">Primosome</keyword>
<feature type="binding site" evidence="12">
    <location>
        <position position="458"/>
    </location>
    <ligand>
        <name>Zn(2+)</name>
        <dbReference type="ChEBI" id="CHEBI:29105"/>
        <label>1</label>
    </ligand>
</feature>
<evidence type="ECO:0000313" key="16">
    <source>
        <dbReference type="Proteomes" id="UP000886748"/>
    </source>
</evidence>
<dbReference type="Pfam" id="PF17764">
    <property type="entry name" value="PriA_3primeBD"/>
    <property type="match status" value="1"/>
</dbReference>
<dbReference type="InterPro" id="IPR011545">
    <property type="entry name" value="DEAD/DEAH_box_helicase_dom"/>
</dbReference>
<feature type="binding site" evidence="12">
    <location>
        <position position="495"/>
    </location>
    <ligand>
        <name>Zn(2+)</name>
        <dbReference type="ChEBI" id="CHEBI:29105"/>
        <label>1</label>
    </ligand>
</feature>
<dbReference type="CDD" id="cd17929">
    <property type="entry name" value="DEXHc_priA"/>
    <property type="match status" value="1"/>
</dbReference>
<dbReference type="AlphaFoldDB" id="A0A9D1SR32"/>
<dbReference type="GO" id="GO:0008270">
    <property type="term" value="F:zinc ion binding"/>
    <property type="evidence" value="ECO:0007669"/>
    <property type="project" value="UniProtKB-UniRule"/>
</dbReference>
<keyword evidence="2 12" id="KW-0235">DNA replication</keyword>
<dbReference type="GO" id="GO:1990077">
    <property type="term" value="C:primosome complex"/>
    <property type="evidence" value="ECO:0007669"/>
    <property type="project" value="UniProtKB-UniRule"/>
</dbReference>
<dbReference type="Gene3D" id="3.40.1440.60">
    <property type="entry name" value="PriA, 3(prime) DNA-binding domain"/>
    <property type="match status" value="1"/>
</dbReference>
<reference evidence="15" key="2">
    <citation type="journal article" date="2021" name="PeerJ">
        <title>Extensive microbial diversity within the chicken gut microbiome revealed by metagenomics and culture.</title>
        <authorList>
            <person name="Gilroy R."/>
            <person name="Ravi A."/>
            <person name="Getino M."/>
            <person name="Pursley I."/>
            <person name="Horton D.L."/>
            <person name="Alikhan N.F."/>
            <person name="Baker D."/>
            <person name="Gharbi K."/>
            <person name="Hall N."/>
            <person name="Watson M."/>
            <person name="Adriaenssens E.M."/>
            <person name="Foster-Nyarko E."/>
            <person name="Jarju S."/>
            <person name="Secka A."/>
            <person name="Antonio M."/>
            <person name="Oren A."/>
            <person name="Chaudhuri R.R."/>
            <person name="La Ragione R."/>
            <person name="Hildebrand F."/>
            <person name="Pallen M.J."/>
        </authorList>
    </citation>
    <scope>NUCLEOTIDE SEQUENCE</scope>
    <source>
        <strain evidence="15">CHK154-7741</strain>
    </source>
</reference>
<keyword evidence="7 12" id="KW-0862">Zinc</keyword>
<dbReference type="PROSITE" id="PS51194">
    <property type="entry name" value="HELICASE_CTER"/>
    <property type="match status" value="1"/>
</dbReference>
<dbReference type="InterPro" id="IPR001650">
    <property type="entry name" value="Helicase_C-like"/>
</dbReference>
<comment type="catalytic activity">
    <reaction evidence="11 12">
        <text>ATP + H2O = ADP + phosphate + H(+)</text>
        <dbReference type="Rhea" id="RHEA:13065"/>
        <dbReference type="ChEBI" id="CHEBI:15377"/>
        <dbReference type="ChEBI" id="CHEBI:15378"/>
        <dbReference type="ChEBI" id="CHEBI:30616"/>
        <dbReference type="ChEBI" id="CHEBI:43474"/>
        <dbReference type="ChEBI" id="CHEBI:456216"/>
        <dbReference type="EC" id="5.6.2.4"/>
    </reaction>
</comment>
<evidence type="ECO:0000313" key="15">
    <source>
        <dbReference type="EMBL" id="HIU92064.1"/>
    </source>
</evidence>
<evidence type="ECO:0000256" key="11">
    <source>
        <dbReference type="ARBA" id="ARBA00048988"/>
    </source>
</evidence>
<dbReference type="GO" id="GO:0006302">
    <property type="term" value="P:double-strand break repair"/>
    <property type="evidence" value="ECO:0007669"/>
    <property type="project" value="InterPro"/>
</dbReference>
<evidence type="ECO:0000256" key="1">
    <source>
        <dbReference type="ARBA" id="ARBA00022515"/>
    </source>
</evidence>
<protein>
    <recommendedName>
        <fullName evidence="12">Replication restart protein PriA</fullName>
    </recommendedName>
    <alternativeName>
        <fullName evidence="12">ATP-dependent DNA helicase PriA</fullName>
        <ecNumber evidence="12">5.6.2.4</ecNumber>
    </alternativeName>
    <alternativeName>
        <fullName evidence="12">DNA 3'-5' helicase PriA</fullName>
    </alternativeName>
</protein>
<dbReference type="CDD" id="cd18804">
    <property type="entry name" value="SF2_C_priA"/>
    <property type="match status" value="1"/>
</dbReference>
<feature type="binding site" evidence="12">
    <location>
        <position position="482"/>
    </location>
    <ligand>
        <name>Zn(2+)</name>
        <dbReference type="ChEBI" id="CHEBI:29105"/>
        <label>2</label>
    </ligand>
</feature>
<dbReference type="GO" id="GO:0006270">
    <property type="term" value="P:DNA replication initiation"/>
    <property type="evidence" value="ECO:0007669"/>
    <property type="project" value="TreeGrafter"/>
</dbReference>
<keyword evidence="10 12" id="KW-0413">Isomerase</keyword>
<reference evidence="15" key="1">
    <citation type="submission" date="2020-10" db="EMBL/GenBank/DDBJ databases">
        <authorList>
            <person name="Gilroy R."/>
        </authorList>
    </citation>
    <scope>NUCLEOTIDE SEQUENCE</scope>
    <source>
        <strain evidence="15">CHK154-7741</strain>
    </source>
</reference>
<dbReference type="NCBIfam" id="TIGR00595">
    <property type="entry name" value="priA"/>
    <property type="match status" value="1"/>
</dbReference>
<dbReference type="EMBL" id="DVOD01000020">
    <property type="protein sequence ID" value="HIU92064.1"/>
    <property type="molecule type" value="Genomic_DNA"/>
</dbReference>
<dbReference type="SMART" id="SM00490">
    <property type="entry name" value="HELICc"/>
    <property type="match status" value="1"/>
</dbReference>
<dbReference type="InterPro" id="IPR027417">
    <property type="entry name" value="P-loop_NTPase"/>
</dbReference>
<dbReference type="HAMAP" id="MF_00983">
    <property type="entry name" value="PriA"/>
    <property type="match status" value="1"/>
</dbReference>
<dbReference type="GO" id="GO:0043138">
    <property type="term" value="F:3'-5' DNA helicase activity"/>
    <property type="evidence" value="ECO:0007669"/>
    <property type="project" value="UniProtKB-EC"/>
</dbReference>
<name>A0A9D1SR32_9CLOT</name>
<evidence type="ECO:0000256" key="10">
    <source>
        <dbReference type="ARBA" id="ARBA00023235"/>
    </source>
</evidence>
<dbReference type="Pfam" id="PF00270">
    <property type="entry name" value="DEAD"/>
    <property type="match status" value="1"/>
</dbReference>
<dbReference type="InterPro" id="IPR041222">
    <property type="entry name" value="PriA_3primeBD"/>
</dbReference>
<evidence type="ECO:0000256" key="12">
    <source>
        <dbReference type="HAMAP-Rule" id="MF_00983"/>
    </source>
</evidence>
<accession>A0A9D1SR32</accession>
<evidence type="ECO:0000256" key="3">
    <source>
        <dbReference type="ARBA" id="ARBA00022723"/>
    </source>
</evidence>
<dbReference type="GO" id="GO:0003677">
    <property type="term" value="F:DNA binding"/>
    <property type="evidence" value="ECO:0007669"/>
    <property type="project" value="UniProtKB-UniRule"/>
</dbReference>
<evidence type="ECO:0000256" key="7">
    <source>
        <dbReference type="ARBA" id="ARBA00022833"/>
    </source>
</evidence>
<feature type="binding site" evidence="12">
    <location>
        <position position="498"/>
    </location>
    <ligand>
        <name>Zn(2+)</name>
        <dbReference type="ChEBI" id="CHEBI:29105"/>
        <label>1</label>
    </ligand>
</feature>
<dbReference type="GO" id="GO:0006310">
    <property type="term" value="P:DNA recombination"/>
    <property type="evidence" value="ECO:0007669"/>
    <property type="project" value="InterPro"/>
</dbReference>
<dbReference type="GO" id="GO:0005524">
    <property type="term" value="F:ATP binding"/>
    <property type="evidence" value="ECO:0007669"/>
    <property type="project" value="UniProtKB-UniRule"/>
</dbReference>
<comment type="similarity">
    <text evidence="12">Belongs to the helicase family. PriA subfamily.</text>
</comment>
<evidence type="ECO:0000256" key="5">
    <source>
        <dbReference type="ARBA" id="ARBA00022801"/>
    </source>
</evidence>
<dbReference type="SUPFAM" id="SSF52540">
    <property type="entry name" value="P-loop containing nucleoside triphosphate hydrolases"/>
    <property type="match status" value="1"/>
</dbReference>
<keyword evidence="3 12" id="KW-0479">Metal-binding</keyword>
<dbReference type="Pfam" id="PF18319">
    <property type="entry name" value="Zn_ribbon_PriA"/>
    <property type="match status" value="1"/>
</dbReference>
<evidence type="ECO:0000256" key="6">
    <source>
        <dbReference type="ARBA" id="ARBA00022806"/>
    </source>
</evidence>
<comment type="function">
    <text evidence="12">Initiates the restart of stalled replication forks, which reloads the replicative helicase on sites other than the origin of replication. Recognizes and binds to abandoned replication forks and remodels them to uncover a helicase loading site. Promotes assembly of the primosome at these replication forks.</text>
</comment>
<evidence type="ECO:0000256" key="9">
    <source>
        <dbReference type="ARBA" id="ARBA00023125"/>
    </source>
</evidence>
<feature type="binding site" evidence="12">
    <location>
        <position position="467"/>
    </location>
    <ligand>
        <name>Zn(2+)</name>
        <dbReference type="ChEBI" id="CHEBI:29105"/>
        <label>2</label>
    </ligand>
</feature>
<keyword evidence="9 12" id="KW-0238">DNA-binding</keyword>
<feature type="domain" description="Helicase C-terminal" evidence="14">
    <location>
        <begin position="479"/>
        <end position="655"/>
    </location>
</feature>
<dbReference type="Proteomes" id="UP000886748">
    <property type="component" value="Unassembled WGS sequence"/>
</dbReference>
<dbReference type="InterPro" id="IPR042115">
    <property type="entry name" value="PriA_3primeBD_sf"/>
</dbReference>
<evidence type="ECO:0000256" key="4">
    <source>
        <dbReference type="ARBA" id="ARBA00022741"/>
    </source>
</evidence>
<dbReference type="Pfam" id="PF18074">
    <property type="entry name" value="PriA_C"/>
    <property type="match status" value="1"/>
</dbReference>
<sequence>MTPNKNFDTTKEQQEGMFNKYALVLTSVKGIGVKTFSYLIPDEMKTLIKIGQPVLVPFGRMGLINAFVTGFTNYLPEGIRAKKISKILDTTPIFDIDYLKFLEWTADYYFCSIQNVIECAVPMKFLNGAQKELTEKLIEFKTFDNASKRQIEILEKLKEAGKTRLIDFEKSAKTTRATLNKLEALGCVEITQEQVFRNPIEIFKQQNLEPFPPLLDEQKTVYEEIEKRLGSHSSILLHGVTSSGKTEVYFKAIQKVLEQGKNVLFLAPEIALASVLTQRLARRFGTDKTAIWHSSISDGEKFDVWQKIKNNEIRILAGARSAVFAPLKNIGLIIIDEEHESAYKQTMPAPRYDARKVAQKLAELNGCPLLSGSATPDINTYYYAKNSGNLLEMKKRYNDYPMAKVRVVDMREEHHRANHGVFSRSLVSAIEKNLRDKKQTIILMNRRGFSTYTQCLACGEVIQCPKCAIPLIFHSQTQTLKCHYCEHEEPLVTQCPKCGSDALQNCGTGVQKVELIAQKLFPDCNIVRLDSDSLARKNEHIRILEDFRNGKIDILIGTQMLAKGLDNPNVTLVGVINADNGFNLPDFRSCERGFQLLTQVAGRAGRGDNPGEVYFQTYNPDFFGLETAKQQDYKSFYNTEIEAREDFDYPPFSQIIRVILSSKNQFRAERSAQEIAMRLNDIVDKRQLTEPVAVLGPNPCVIERLQEYYRFQILIKNKLGEKGRRFILSFLAQIKLPDDIKLTVDVDPIDIL</sequence>
<keyword evidence="5 12" id="KW-0378">Hydrolase</keyword>
<dbReference type="Pfam" id="PF00271">
    <property type="entry name" value="Helicase_C"/>
    <property type="match status" value="1"/>
</dbReference>